<dbReference type="InterPro" id="IPR029063">
    <property type="entry name" value="SAM-dependent_MTases_sf"/>
</dbReference>
<dbReference type="EMBL" id="JAEKFT010000010">
    <property type="protein sequence ID" value="MBT0961648.1"/>
    <property type="molecule type" value="Genomic_DNA"/>
</dbReference>
<dbReference type="GO" id="GO:0006298">
    <property type="term" value="P:mismatch repair"/>
    <property type="evidence" value="ECO:0007669"/>
    <property type="project" value="TreeGrafter"/>
</dbReference>
<dbReference type="SUPFAM" id="SSF53335">
    <property type="entry name" value="S-adenosyl-L-methionine-dependent methyltransferases"/>
    <property type="match status" value="1"/>
</dbReference>
<accession>A0A944DBV0</accession>
<dbReference type="Pfam" id="PF02086">
    <property type="entry name" value="MethyltransfD12"/>
    <property type="match status" value="1"/>
</dbReference>
<dbReference type="GO" id="GO:0009307">
    <property type="term" value="P:DNA restriction-modification system"/>
    <property type="evidence" value="ECO:0007669"/>
    <property type="project" value="InterPro"/>
</dbReference>
<dbReference type="Proteomes" id="UP000694660">
    <property type="component" value="Unassembled WGS sequence"/>
</dbReference>
<keyword evidence="9" id="KW-1185">Reference proteome</keyword>
<keyword evidence="3 8" id="KW-0489">Methyltransferase</keyword>
<evidence type="ECO:0000256" key="6">
    <source>
        <dbReference type="ARBA" id="ARBA00047942"/>
    </source>
</evidence>
<dbReference type="PANTHER" id="PTHR30481:SF4">
    <property type="entry name" value="SITE-SPECIFIC DNA-METHYLTRANSFERASE (ADENINE-SPECIFIC)"/>
    <property type="match status" value="1"/>
</dbReference>
<dbReference type="GO" id="GO:0009007">
    <property type="term" value="F:site-specific DNA-methyltransferase (adenine-specific) activity"/>
    <property type="evidence" value="ECO:0007669"/>
    <property type="project" value="UniProtKB-EC"/>
</dbReference>
<dbReference type="GO" id="GO:1904047">
    <property type="term" value="F:S-adenosyl-L-methionine binding"/>
    <property type="evidence" value="ECO:0007669"/>
    <property type="project" value="TreeGrafter"/>
</dbReference>
<evidence type="ECO:0000256" key="5">
    <source>
        <dbReference type="ARBA" id="ARBA00022691"/>
    </source>
</evidence>
<dbReference type="EC" id="2.1.1.72" evidence="2"/>
<feature type="binding site" evidence="7">
    <location>
        <position position="54"/>
    </location>
    <ligand>
        <name>S-adenosyl-L-methionine</name>
        <dbReference type="ChEBI" id="CHEBI:59789"/>
    </ligand>
</feature>
<reference evidence="9" key="1">
    <citation type="journal article" date="2022" name="ISME J.">
        <title>Genetic and phylogenetic analysis of dissimilatory iodate-reducing bacteria identifies potential niches across the world's oceans.</title>
        <authorList>
            <person name="Reyes-Umana V."/>
            <person name="Henning Z."/>
            <person name="Lee K."/>
            <person name="Barnum T.P."/>
            <person name="Coates J.D."/>
        </authorList>
    </citation>
    <scope>NUCLEOTIDE SEQUENCE [LARGE SCALE GENOMIC DNA]</scope>
    <source>
        <strain evidence="9">IR12</strain>
    </source>
</reference>
<dbReference type="PANTHER" id="PTHR30481">
    <property type="entry name" value="DNA ADENINE METHYLASE"/>
    <property type="match status" value="1"/>
</dbReference>
<dbReference type="GO" id="GO:0032259">
    <property type="term" value="P:methylation"/>
    <property type="evidence" value="ECO:0007669"/>
    <property type="project" value="UniProtKB-KW"/>
</dbReference>
<dbReference type="InterPro" id="IPR012263">
    <property type="entry name" value="M_m6A_EcoRV"/>
</dbReference>
<keyword evidence="5" id="KW-0949">S-adenosyl-L-methionine</keyword>
<comment type="caution">
    <text evidence="8">The sequence shown here is derived from an EMBL/GenBank/DDBJ whole genome shotgun (WGS) entry which is preliminary data.</text>
</comment>
<dbReference type="PIRSF" id="PIRSF000398">
    <property type="entry name" value="M_m6A_EcoRV"/>
    <property type="match status" value="1"/>
</dbReference>
<evidence type="ECO:0000256" key="4">
    <source>
        <dbReference type="ARBA" id="ARBA00022679"/>
    </source>
</evidence>
<dbReference type="InterPro" id="IPR023095">
    <property type="entry name" value="Ade_MeTrfase_dom_2"/>
</dbReference>
<sequence length="254" mass="29303">MKARPLFPWIGGKRRLAKHILPIFPDHTCYVEPFCGAAALFFMKAPARVEVLNDVNGDIVNLYRVVQHHLDEFVRQFRWALPSRESFLHARETPPDGLTDIQRAVRFYYLQKLCFGGKATGLTFGTSATTPPRLNRMRLEEDMSAAHLRLSRTTIEHLDWQECIRRYDRNGTLFFLDPPYWKTEGYGVPFAIEQYEAIAEMATTRQGRFIVTVNDHPDMRRVFSGLKCRSAEITYNVGGAGRAQQSRELILTNY</sequence>
<dbReference type="GO" id="GO:0043565">
    <property type="term" value="F:sequence-specific DNA binding"/>
    <property type="evidence" value="ECO:0007669"/>
    <property type="project" value="TreeGrafter"/>
</dbReference>
<feature type="binding site" evidence="7">
    <location>
        <position position="177"/>
    </location>
    <ligand>
        <name>S-adenosyl-L-methionine</name>
        <dbReference type="ChEBI" id="CHEBI:59789"/>
    </ligand>
</feature>
<comment type="catalytic activity">
    <reaction evidence="6">
        <text>a 2'-deoxyadenosine in DNA + S-adenosyl-L-methionine = an N(6)-methyl-2'-deoxyadenosine in DNA + S-adenosyl-L-homocysteine + H(+)</text>
        <dbReference type="Rhea" id="RHEA:15197"/>
        <dbReference type="Rhea" id="RHEA-COMP:12418"/>
        <dbReference type="Rhea" id="RHEA-COMP:12419"/>
        <dbReference type="ChEBI" id="CHEBI:15378"/>
        <dbReference type="ChEBI" id="CHEBI:57856"/>
        <dbReference type="ChEBI" id="CHEBI:59789"/>
        <dbReference type="ChEBI" id="CHEBI:90615"/>
        <dbReference type="ChEBI" id="CHEBI:90616"/>
        <dbReference type="EC" id="2.1.1.72"/>
    </reaction>
</comment>
<name>A0A944DBV0_DENI1</name>
<dbReference type="InterPro" id="IPR012327">
    <property type="entry name" value="MeTrfase_D12"/>
</dbReference>
<dbReference type="Gene3D" id="1.10.1020.10">
    <property type="entry name" value="Adenine-specific Methyltransferase, Domain 2"/>
    <property type="match status" value="1"/>
</dbReference>
<feature type="binding site" evidence="7">
    <location>
        <position position="9"/>
    </location>
    <ligand>
        <name>S-adenosyl-L-methionine</name>
        <dbReference type="ChEBI" id="CHEBI:59789"/>
    </ligand>
</feature>
<protein>
    <recommendedName>
        <fullName evidence="2">site-specific DNA-methyltransferase (adenine-specific)</fullName>
        <ecNumber evidence="2">2.1.1.72</ecNumber>
    </recommendedName>
</protein>
<dbReference type="PRINTS" id="PR00505">
    <property type="entry name" value="D12N6MTFRASE"/>
</dbReference>
<gene>
    <name evidence="8" type="ORF">I8J34_10745</name>
</gene>
<evidence type="ECO:0000256" key="1">
    <source>
        <dbReference type="ARBA" id="ARBA00006594"/>
    </source>
</evidence>
<evidence type="ECO:0000256" key="2">
    <source>
        <dbReference type="ARBA" id="ARBA00011900"/>
    </source>
</evidence>
<evidence type="ECO:0000313" key="8">
    <source>
        <dbReference type="EMBL" id="MBT0961648.1"/>
    </source>
</evidence>
<comment type="similarity">
    <text evidence="1">Belongs to the N(4)/N(6)-methyltransferase family.</text>
</comment>
<dbReference type="AlphaFoldDB" id="A0A944DBV0"/>
<proteinExistence type="inferred from homology"/>
<organism evidence="8 9">
    <name type="scientific">Denitromonas iodatirespirans</name>
    <dbReference type="NCBI Taxonomy" id="2795389"/>
    <lineage>
        <taxon>Bacteria</taxon>
        <taxon>Pseudomonadati</taxon>
        <taxon>Pseudomonadota</taxon>
        <taxon>Betaproteobacteria</taxon>
        <taxon>Rhodocyclales</taxon>
        <taxon>Zoogloeaceae</taxon>
        <taxon>Denitromonas</taxon>
    </lineage>
</organism>
<evidence type="ECO:0000256" key="7">
    <source>
        <dbReference type="PIRSR" id="PIRSR000398-1"/>
    </source>
</evidence>
<evidence type="ECO:0000313" key="9">
    <source>
        <dbReference type="Proteomes" id="UP000694660"/>
    </source>
</evidence>
<evidence type="ECO:0000256" key="3">
    <source>
        <dbReference type="ARBA" id="ARBA00022603"/>
    </source>
</evidence>
<dbReference type="Gene3D" id="3.40.50.150">
    <property type="entry name" value="Vaccinia Virus protein VP39"/>
    <property type="match status" value="1"/>
</dbReference>
<feature type="binding site" evidence="7">
    <location>
        <position position="13"/>
    </location>
    <ligand>
        <name>S-adenosyl-L-methionine</name>
        <dbReference type="ChEBI" id="CHEBI:59789"/>
    </ligand>
</feature>
<dbReference type="RefSeq" id="WP_214361405.1">
    <property type="nucleotide sequence ID" value="NZ_JAEKFT010000010.1"/>
</dbReference>
<keyword evidence="4" id="KW-0808">Transferase</keyword>